<dbReference type="InterPro" id="IPR002696">
    <property type="entry name" value="Membr_insert_effic_factor_YidD"/>
</dbReference>
<dbReference type="Proteomes" id="UP000248783">
    <property type="component" value="Unassembled WGS sequence"/>
</dbReference>
<gene>
    <name evidence="1" type="ORF">DNL40_10850</name>
</gene>
<dbReference type="NCBIfam" id="TIGR00278">
    <property type="entry name" value="membrane protein insertion efficiency factor YidD"/>
    <property type="match status" value="1"/>
</dbReference>
<sequence>MSPAATMVDRAIATYQRRISPRKGWRCAHGVLHGGAGCSGAVRDLVARRGLVRSVLPAAVRFWACYQAAHVLALAEVRGVCCCGGIPIPFGFGGSGGR</sequence>
<evidence type="ECO:0000313" key="1">
    <source>
        <dbReference type="EMBL" id="PZR52608.1"/>
    </source>
</evidence>
<reference evidence="1 2" key="1">
    <citation type="submission" date="2018-06" db="EMBL/GenBank/DDBJ databases">
        <title>Whole genome sequencing of a novel hydrocarbon degrading bacterial strain, PW21 isolated from oil contaminated produced water sample.</title>
        <authorList>
            <person name="Nagkirti P."/>
            <person name="Shaikh A."/>
            <person name="Gowdaman V."/>
            <person name="Engineer A.E."/>
            <person name="Dagar S."/>
            <person name="Dhakephalkar P.K."/>
        </authorList>
    </citation>
    <scope>NUCLEOTIDE SEQUENCE [LARGE SCALE GENOMIC DNA]</scope>
    <source>
        <strain evidence="1 2">PW21</strain>
    </source>
</reference>
<dbReference type="AlphaFoldDB" id="A0A2W5XS43"/>
<keyword evidence="2" id="KW-1185">Reference proteome</keyword>
<organism evidence="1 2">
    <name type="scientific">Xylanimonas oleitrophica</name>
    <dbReference type="NCBI Taxonomy" id="2607479"/>
    <lineage>
        <taxon>Bacteria</taxon>
        <taxon>Bacillati</taxon>
        <taxon>Actinomycetota</taxon>
        <taxon>Actinomycetes</taxon>
        <taxon>Micrococcales</taxon>
        <taxon>Promicromonosporaceae</taxon>
        <taxon>Xylanimonas</taxon>
    </lineage>
</organism>
<proteinExistence type="predicted"/>
<dbReference type="RefSeq" id="WP_111251283.1">
    <property type="nucleotide sequence ID" value="NZ_QKWH01000008.1"/>
</dbReference>
<evidence type="ECO:0000313" key="2">
    <source>
        <dbReference type="Proteomes" id="UP000248783"/>
    </source>
</evidence>
<comment type="caution">
    <text evidence="1">The sequence shown here is derived from an EMBL/GenBank/DDBJ whole genome shotgun (WGS) entry which is preliminary data.</text>
</comment>
<accession>A0A2W5XS43</accession>
<dbReference type="EMBL" id="QKWH01000008">
    <property type="protein sequence ID" value="PZR52608.1"/>
    <property type="molecule type" value="Genomic_DNA"/>
</dbReference>
<protein>
    <submittedName>
        <fullName evidence="1">Membrane protein insertion efficiency factor YidD</fullName>
    </submittedName>
</protein>
<name>A0A2W5XS43_9MICO</name>